<organism evidence="1">
    <name type="scientific">marine sediment metagenome</name>
    <dbReference type="NCBI Taxonomy" id="412755"/>
    <lineage>
        <taxon>unclassified sequences</taxon>
        <taxon>metagenomes</taxon>
        <taxon>ecological metagenomes</taxon>
    </lineage>
</organism>
<sequence>MALFLLEKEVDKIAAALPGYLNVNGDTLPPLLDESLLVYKITHREENQSQLKVSPATLQRFDAYTRILRQYRDQNEAARVLYPGYGNSFWFYLNFVSLPNP</sequence>
<dbReference type="AlphaFoldDB" id="X1CK65"/>
<proteinExistence type="predicted"/>
<protein>
    <submittedName>
        <fullName evidence="1">Uncharacterized protein</fullName>
    </submittedName>
</protein>
<reference evidence="1" key="1">
    <citation type="journal article" date="2014" name="Front. Microbiol.">
        <title>High frequency of phylogenetically diverse reductive dehalogenase-homologous genes in deep subseafloor sedimentary metagenomes.</title>
        <authorList>
            <person name="Kawai M."/>
            <person name="Futagami T."/>
            <person name="Toyoda A."/>
            <person name="Takaki Y."/>
            <person name="Nishi S."/>
            <person name="Hori S."/>
            <person name="Arai W."/>
            <person name="Tsubouchi T."/>
            <person name="Morono Y."/>
            <person name="Uchiyama I."/>
            <person name="Ito T."/>
            <person name="Fujiyama A."/>
            <person name="Inagaki F."/>
            <person name="Takami H."/>
        </authorList>
    </citation>
    <scope>NUCLEOTIDE SEQUENCE</scope>
    <source>
        <strain evidence="1">Expedition CK06-06</strain>
    </source>
</reference>
<evidence type="ECO:0000313" key="1">
    <source>
        <dbReference type="EMBL" id="GAG93417.1"/>
    </source>
</evidence>
<dbReference type="InterPro" id="IPR045692">
    <property type="entry name" value="DUF6057"/>
</dbReference>
<accession>X1CK65</accession>
<dbReference type="Pfam" id="PF19529">
    <property type="entry name" value="DUF6057"/>
    <property type="match status" value="1"/>
</dbReference>
<gene>
    <name evidence="1" type="ORF">S01H4_38682</name>
</gene>
<name>X1CK65_9ZZZZ</name>
<comment type="caution">
    <text evidence="1">The sequence shown here is derived from an EMBL/GenBank/DDBJ whole genome shotgun (WGS) entry which is preliminary data.</text>
</comment>
<dbReference type="EMBL" id="BART01020879">
    <property type="protein sequence ID" value="GAG93417.1"/>
    <property type="molecule type" value="Genomic_DNA"/>
</dbReference>